<dbReference type="AlphaFoldDB" id="A0A1Z1WP70"/>
<gene>
    <name evidence="2" type="ORF">SMD44_07724</name>
</gene>
<evidence type="ECO:0000313" key="2">
    <source>
        <dbReference type="EMBL" id="ARX88237.1"/>
    </source>
</evidence>
<reference evidence="2 3" key="1">
    <citation type="submission" date="2017-05" db="EMBL/GenBank/DDBJ databases">
        <title>Streptomyces alboflavus Genome sequencing and assembly.</title>
        <authorList>
            <person name="Wang Y."/>
            <person name="Du B."/>
            <person name="Ding Y."/>
            <person name="Liu H."/>
            <person name="Hou Q."/>
            <person name="Liu K."/>
            <person name="Wang C."/>
            <person name="Yao L."/>
        </authorList>
    </citation>
    <scope>NUCLEOTIDE SEQUENCE [LARGE SCALE GENOMIC DNA]</scope>
    <source>
        <strain evidence="2 3">MDJK44</strain>
    </source>
</reference>
<name>A0A1Z1WP70_9ACTN</name>
<protein>
    <submittedName>
        <fullName evidence="2">Uncharacterized protein</fullName>
    </submittedName>
</protein>
<accession>A0A1Z1WP70</accession>
<evidence type="ECO:0000313" key="3">
    <source>
        <dbReference type="Proteomes" id="UP000195880"/>
    </source>
</evidence>
<sequence>MSLASCFQVSPEIIRVIFSPLSTIVPPPSDEESLNATPLALRAAPRAGASAPAMESPTHSTFVSVLAVVLFPSSLVPEPFSPHPTRATPRAATAATAPRAWRAGRWGARERDLRLLFMPPAQQPRSAPPAAVIVCSYSGQGALIKERSQRPQSSLRPPGAGVRRGEARASPPAREARGERRDIIRA</sequence>
<organism evidence="2 3">
    <name type="scientific">Streptomyces alboflavus</name>
    <dbReference type="NCBI Taxonomy" id="67267"/>
    <lineage>
        <taxon>Bacteria</taxon>
        <taxon>Bacillati</taxon>
        <taxon>Actinomycetota</taxon>
        <taxon>Actinomycetes</taxon>
        <taxon>Kitasatosporales</taxon>
        <taxon>Streptomycetaceae</taxon>
        <taxon>Streptomyces</taxon>
    </lineage>
</organism>
<proteinExistence type="predicted"/>
<keyword evidence="3" id="KW-1185">Reference proteome</keyword>
<feature type="region of interest" description="Disordered" evidence="1">
    <location>
        <begin position="144"/>
        <end position="186"/>
    </location>
</feature>
<dbReference type="EMBL" id="CP021748">
    <property type="protein sequence ID" value="ARX88237.1"/>
    <property type="molecule type" value="Genomic_DNA"/>
</dbReference>
<evidence type="ECO:0000256" key="1">
    <source>
        <dbReference type="SAM" id="MobiDB-lite"/>
    </source>
</evidence>
<dbReference type="KEGG" id="salf:SMD44_07724"/>
<feature type="compositionally biased region" description="Basic and acidic residues" evidence="1">
    <location>
        <begin position="174"/>
        <end position="186"/>
    </location>
</feature>
<dbReference type="Proteomes" id="UP000195880">
    <property type="component" value="Chromosome"/>
</dbReference>